<feature type="coiled-coil region" evidence="1">
    <location>
        <begin position="129"/>
        <end position="184"/>
    </location>
</feature>
<keyword evidence="1" id="KW-0175">Coiled coil</keyword>
<feature type="region of interest" description="Disordered" evidence="2">
    <location>
        <begin position="461"/>
        <end position="482"/>
    </location>
</feature>
<dbReference type="HOGENOM" id="CLU_539794_0_0_1"/>
<proteinExistence type="predicted"/>
<protein>
    <submittedName>
        <fullName evidence="3">Uncharacterized protein</fullName>
    </submittedName>
</protein>
<feature type="compositionally biased region" description="Basic residues" evidence="2">
    <location>
        <begin position="471"/>
        <end position="481"/>
    </location>
</feature>
<name>K5W3M3_PHACS</name>
<dbReference type="Gene3D" id="1.10.287.1490">
    <property type="match status" value="1"/>
</dbReference>
<evidence type="ECO:0000256" key="2">
    <source>
        <dbReference type="SAM" id="MobiDB-lite"/>
    </source>
</evidence>
<dbReference type="InParanoid" id="K5W3M3"/>
<dbReference type="GeneID" id="18915591"/>
<reference evidence="3 4" key="1">
    <citation type="journal article" date="2012" name="BMC Genomics">
        <title>Comparative genomics of the white-rot fungi, Phanerochaete carnosa and P. chrysosporium, to elucidate the genetic basis of the distinct wood types they colonize.</title>
        <authorList>
            <person name="Suzuki H."/>
            <person name="MacDonald J."/>
            <person name="Syed K."/>
            <person name="Salamov A."/>
            <person name="Hori C."/>
            <person name="Aerts A."/>
            <person name="Henrissat B."/>
            <person name="Wiebenga A."/>
            <person name="vanKuyk P.A."/>
            <person name="Barry K."/>
            <person name="Lindquist E."/>
            <person name="LaButti K."/>
            <person name="Lapidus A."/>
            <person name="Lucas S."/>
            <person name="Coutinho P."/>
            <person name="Gong Y."/>
            <person name="Samejima M."/>
            <person name="Mahadevan R."/>
            <person name="Abou-Zaid M."/>
            <person name="de Vries R.P."/>
            <person name="Igarashi K."/>
            <person name="Yadav J.S."/>
            <person name="Grigoriev I.V."/>
            <person name="Master E.R."/>
        </authorList>
    </citation>
    <scope>NUCLEOTIDE SEQUENCE [LARGE SCALE GENOMIC DNA]</scope>
    <source>
        <strain evidence="3 4">HHB-10118-sp</strain>
    </source>
</reference>
<dbReference type="EMBL" id="JH930470">
    <property type="protein sequence ID" value="EKM58468.1"/>
    <property type="molecule type" value="Genomic_DNA"/>
</dbReference>
<keyword evidence="4" id="KW-1185">Reference proteome</keyword>
<dbReference type="Proteomes" id="UP000008370">
    <property type="component" value="Unassembled WGS sequence"/>
</dbReference>
<organism evidence="3 4">
    <name type="scientific">Phanerochaete carnosa (strain HHB-10118-sp)</name>
    <name type="common">White-rot fungus</name>
    <name type="synonym">Peniophora carnosa</name>
    <dbReference type="NCBI Taxonomy" id="650164"/>
    <lineage>
        <taxon>Eukaryota</taxon>
        <taxon>Fungi</taxon>
        <taxon>Dikarya</taxon>
        <taxon>Basidiomycota</taxon>
        <taxon>Agaricomycotina</taxon>
        <taxon>Agaricomycetes</taxon>
        <taxon>Polyporales</taxon>
        <taxon>Phanerochaetaceae</taxon>
        <taxon>Phanerochaete</taxon>
    </lineage>
</organism>
<evidence type="ECO:0000313" key="3">
    <source>
        <dbReference type="EMBL" id="EKM58468.1"/>
    </source>
</evidence>
<evidence type="ECO:0000256" key="1">
    <source>
        <dbReference type="SAM" id="Coils"/>
    </source>
</evidence>
<feature type="coiled-coil region" evidence="1">
    <location>
        <begin position="27"/>
        <end position="100"/>
    </location>
</feature>
<dbReference type="RefSeq" id="XP_007393780.1">
    <property type="nucleotide sequence ID" value="XM_007393718.1"/>
</dbReference>
<evidence type="ECO:0000313" key="4">
    <source>
        <dbReference type="Proteomes" id="UP000008370"/>
    </source>
</evidence>
<gene>
    <name evidence="3" type="ORF">PHACADRAFT_252811</name>
</gene>
<dbReference type="AlphaFoldDB" id="K5W3M3"/>
<sequence length="505" mass="56073">MLESTRNKLTVSLLGARRDAKRLSDAFHEASRALQGARRKVSRMQNECEGLSTRFKATEQGATNELDEVFQQQEKLKATVDTLKADLEKTKSRVSRLNADLSTCSQQLTDAKQAHITAETKATAMQGMLAKARSDRVETQMQAEALANECNEFSISVRALEKAKASLEANLATVNAERATMRRSLCATKNNLVVAHAILRSYYDQISCLCQQLAEKDELETAIVQQNLAEVKVLEDALIEVQDRSDAQGRTLEDTRSELAVERERADQAAACLEAVQREVVRRTEQYVSKCSSLQQEISAITTQLESAKTAIINRDSQLRKVEADRDVYSAQAKQALSVLSSVKRAAAESEKQTEALIVNLRKQLFEACKERDQSKATVRELEVRNGELARRLSVECQVREEAQAELEKALDTSSNTSTQTLVANISHDADVVCALKEAMKAYVEVIDDCDMFCQQMHVGSGRPITSTPTRTRRSNKRKKAVGSEVHSCGHVVVRMLTSESVRTS</sequence>
<accession>K5W3M3</accession>
<dbReference type="KEGG" id="pco:PHACADRAFT_252811"/>